<evidence type="ECO:0000259" key="4">
    <source>
        <dbReference type="Pfam" id="PF23647"/>
    </source>
</evidence>
<organism evidence="5 6">
    <name type="scientific">Sphagnum troendelagicum</name>
    <dbReference type="NCBI Taxonomy" id="128251"/>
    <lineage>
        <taxon>Eukaryota</taxon>
        <taxon>Viridiplantae</taxon>
        <taxon>Streptophyta</taxon>
        <taxon>Embryophyta</taxon>
        <taxon>Bryophyta</taxon>
        <taxon>Sphagnophytina</taxon>
        <taxon>Sphagnopsida</taxon>
        <taxon>Sphagnales</taxon>
        <taxon>Sphagnaceae</taxon>
        <taxon>Sphagnum</taxon>
    </lineage>
</organism>
<feature type="domain" description="Trafficking protein particle complex subunit 13 middle" evidence="4">
    <location>
        <begin position="190"/>
        <end position="311"/>
    </location>
</feature>
<dbReference type="InterPro" id="IPR055429">
    <property type="entry name" value="TRAPPC13_M"/>
</dbReference>
<dbReference type="Proteomes" id="UP001497512">
    <property type="component" value="Chromosome 10"/>
</dbReference>
<name>A0ABP0TEJ4_9BRYO</name>
<evidence type="ECO:0000259" key="3">
    <source>
        <dbReference type="Pfam" id="PF23643"/>
    </source>
</evidence>
<dbReference type="InterPro" id="IPR055427">
    <property type="entry name" value="TRAPPC13_N"/>
</dbReference>
<keyword evidence="6" id="KW-1185">Reference proteome</keyword>
<comment type="similarity">
    <text evidence="1">Belongs to the TRAPPC13 family.</text>
</comment>
<evidence type="ECO:0000313" key="5">
    <source>
        <dbReference type="EMBL" id="CAK9194212.1"/>
    </source>
</evidence>
<dbReference type="InterPro" id="IPR055428">
    <property type="entry name" value="TRAPPC13_C"/>
</dbReference>
<gene>
    <name evidence="5" type="ORF">CSSPTR1EN2_LOCUS2413</name>
</gene>
<evidence type="ECO:0008006" key="7">
    <source>
        <dbReference type="Google" id="ProtNLM"/>
    </source>
</evidence>
<dbReference type="Pfam" id="PF06159">
    <property type="entry name" value="TRAPPC13_N"/>
    <property type="match status" value="1"/>
</dbReference>
<protein>
    <recommendedName>
        <fullName evidence="7">Trafficking protein particle complex subunit 13</fullName>
    </recommendedName>
</protein>
<dbReference type="Pfam" id="PF23647">
    <property type="entry name" value="TRAPPC13_M"/>
    <property type="match status" value="1"/>
</dbReference>
<dbReference type="EMBL" id="OZ019902">
    <property type="protein sequence ID" value="CAK9194212.1"/>
    <property type="molecule type" value="Genomic_DNA"/>
</dbReference>
<accession>A0ABP0TEJ4</accession>
<dbReference type="InterPro" id="IPR010378">
    <property type="entry name" value="TRAPPC13"/>
</dbReference>
<reference evidence="5" key="1">
    <citation type="submission" date="2024-02" db="EMBL/GenBank/DDBJ databases">
        <authorList>
            <consortium name="ELIXIR-Norway"/>
            <consortium name="Elixir Norway"/>
        </authorList>
    </citation>
    <scope>NUCLEOTIDE SEQUENCE</scope>
</reference>
<dbReference type="Pfam" id="PF23643">
    <property type="entry name" value="TRAPPC13_C"/>
    <property type="match status" value="1"/>
</dbReference>
<evidence type="ECO:0000313" key="6">
    <source>
        <dbReference type="Proteomes" id="UP001497512"/>
    </source>
</evidence>
<sequence>MSSGQGGGGHSLAFRVMRLCRPALQVDLGLRFDPGDLVQGEDSYEEDHGLLSGLDVREREGVYWKRTELERPIDALGLSGLLVLPQSFGSIYLGESFCSYISVGNHTTHDVRDVGIKAELQTERQRLTLADSTKAPMDYIRAGGRHDFIIEHDIKELGPHTLVCMAVYTDWDGERKYLPQYFKFMASNPLSVRTKVRTVKETTYLEACIENSTKSLLFLDHVRFEPQPPMTATVLEVENENDTDSDGPLSGLLKKIKVVKANGGIRHFLYQLTRPSGAPTVAKAEGSNTLGKLEIMWRTTLGEPGRLQTQQILGNPIARKEVNLHIVELPSRVLLERPFLVRLSVSNQTDRHIGPLQISMSQDDAQGVSRAIVVNGLWTMVVPQLEPFASTDFNLSLVATAVGVQKITGIAVVDVRDGKPYDTLLATEVFVEPE</sequence>
<feature type="domain" description="Trafficking protein particle complex subunit 13 C-terminal" evidence="3">
    <location>
        <begin position="330"/>
        <end position="431"/>
    </location>
</feature>
<dbReference type="PANTHER" id="PTHR13134:SF3">
    <property type="entry name" value="TRAFFICKING PROTEIN PARTICLE COMPLEX SUBUNIT 13"/>
    <property type="match status" value="1"/>
</dbReference>
<evidence type="ECO:0000256" key="1">
    <source>
        <dbReference type="ARBA" id="ARBA00010785"/>
    </source>
</evidence>
<dbReference type="PANTHER" id="PTHR13134">
    <property type="entry name" value="TRAFFICKING PROTEIN PARTICLE COMPLEX SUBUNIT 13"/>
    <property type="match status" value="1"/>
</dbReference>
<proteinExistence type="inferred from homology"/>
<evidence type="ECO:0000259" key="2">
    <source>
        <dbReference type="Pfam" id="PF06159"/>
    </source>
</evidence>
<feature type="domain" description="Trafficking protein particle complex subunit 13 N-terminal" evidence="2">
    <location>
        <begin position="10"/>
        <end position="185"/>
    </location>
</feature>